<proteinExistence type="predicted"/>
<dbReference type="AlphaFoldDB" id="A0A1L4D0F3"/>
<name>A0A1L4D0F3_9BACT</name>
<dbReference type="OrthoDB" id="9856329at2"/>
<dbReference type="KEGG" id="saqi:AXG55_07145"/>
<reference evidence="2 3" key="1">
    <citation type="submission" date="2016-10" db="EMBL/GenBank/DDBJ databases">
        <title>Silvanigrella aquatica sp. nov., isolated from a freshwater lake located in the Black Forest, Germany, description of Silvanigrellaceae fam. nov., Silvanigrellales ord. nov., reclassification of the order Bdellovibrionales in the class Oligoflexia, reclassification of the families Bacteriovoracaceae and Halobacteriovoraceae in the new order Bacteriovoracales ord. nov., and reclassification of the family Pseudobacteriovoracaceae in the order Oligoflexiales.</title>
        <authorList>
            <person name="Hahn M.W."/>
            <person name="Schmidt J."/>
            <person name="Koll U."/>
            <person name="Rohde M."/>
            <person name="Verbag S."/>
            <person name="Pitt A."/>
            <person name="Nakai R."/>
            <person name="Naganuma T."/>
            <person name="Lang E."/>
        </authorList>
    </citation>
    <scope>NUCLEOTIDE SEQUENCE [LARGE SCALE GENOMIC DNA]</scope>
    <source>
        <strain evidence="2 3">MWH-Nonnen-W8red</strain>
    </source>
</reference>
<feature type="signal peptide" evidence="1">
    <location>
        <begin position="1"/>
        <end position="24"/>
    </location>
</feature>
<gene>
    <name evidence="2" type="ORF">AXG55_07145</name>
</gene>
<dbReference type="EMBL" id="CP017834">
    <property type="protein sequence ID" value="APJ03692.1"/>
    <property type="molecule type" value="Genomic_DNA"/>
</dbReference>
<feature type="chain" id="PRO_5012453658" evidence="1">
    <location>
        <begin position="25"/>
        <end position="261"/>
    </location>
</feature>
<evidence type="ECO:0000313" key="3">
    <source>
        <dbReference type="Proteomes" id="UP000184731"/>
    </source>
</evidence>
<evidence type="ECO:0000256" key="1">
    <source>
        <dbReference type="SAM" id="SignalP"/>
    </source>
</evidence>
<protein>
    <submittedName>
        <fullName evidence="2">Uncharacterized protein</fullName>
    </submittedName>
</protein>
<sequence>MKNLILSKPILLSALILPNLSAHSEQNDQGYEKPITVREYILGKSKYAEGNIKKTCYEYQNIVVAEWDDPGLKGGVKIGISFKNKKYNKVNPCEKKLKNFNYRLQPEGYFSGKVGDFFVMQGPDSFGGAVSFEIYKFEKKKIKLLFEDVLESENGLHFYFNENKNVGARYWKMMKQSSVCSLLNDKTSVNCWNQILFENNVKNNVSLKKCVDDIKRSEQYKTTENIENFPIQTFINIELTNLNQFKIFKVLNQEPNCHISP</sequence>
<evidence type="ECO:0000313" key="2">
    <source>
        <dbReference type="EMBL" id="APJ03692.1"/>
    </source>
</evidence>
<keyword evidence="3" id="KW-1185">Reference proteome</keyword>
<dbReference type="Proteomes" id="UP000184731">
    <property type="component" value="Chromosome"/>
</dbReference>
<organism evidence="2 3">
    <name type="scientific">Silvanigrella aquatica</name>
    <dbReference type="NCBI Taxonomy" id="1915309"/>
    <lineage>
        <taxon>Bacteria</taxon>
        <taxon>Pseudomonadati</taxon>
        <taxon>Bdellovibrionota</taxon>
        <taxon>Oligoflexia</taxon>
        <taxon>Silvanigrellales</taxon>
        <taxon>Silvanigrellaceae</taxon>
        <taxon>Silvanigrella</taxon>
    </lineage>
</organism>
<accession>A0A1L4D0F3</accession>
<keyword evidence="1" id="KW-0732">Signal</keyword>